<name>A0A4R5XZD9_9MICC</name>
<dbReference type="AlphaFoldDB" id="A0A4R5XZD9"/>
<dbReference type="EMBL" id="SMZQ01000005">
    <property type="protein sequence ID" value="TDL37351.1"/>
    <property type="molecule type" value="Genomic_DNA"/>
</dbReference>
<dbReference type="OrthoDB" id="4945332at2"/>
<gene>
    <name evidence="1" type="ORF">E2R57_11465</name>
</gene>
<dbReference type="Proteomes" id="UP000294621">
    <property type="component" value="Unassembled WGS sequence"/>
</dbReference>
<sequence>MAQLKKAVPTRHPEDPQLRRMLATHMHCGEEMQLVGHAAAAGPPEGKDDGGLLTYRCVCGFCFDQRRT</sequence>
<proteinExistence type="predicted"/>
<protein>
    <submittedName>
        <fullName evidence="1">Uncharacterized protein</fullName>
    </submittedName>
</protein>
<evidence type="ECO:0000313" key="1">
    <source>
        <dbReference type="EMBL" id="TDL37351.1"/>
    </source>
</evidence>
<dbReference type="RefSeq" id="WP_133349157.1">
    <property type="nucleotide sequence ID" value="NZ_SMZQ01000005.1"/>
</dbReference>
<dbReference type="STRING" id="683150.G205_20519"/>
<evidence type="ECO:0000313" key="2">
    <source>
        <dbReference type="Proteomes" id="UP000294621"/>
    </source>
</evidence>
<reference evidence="1 2" key="1">
    <citation type="submission" date="2019-03" db="EMBL/GenBank/DDBJ databases">
        <title>Genome Sequencing and Assembly of Various Microbes Isolated from Partially Reclaimed Soil and Acid Mine Drainage (AMD) Site.</title>
        <authorList>
            <person name="Steinbock B."/>
            <person name="Bechtold R."/>
            <person name="Sevigny J.L."/>
            <person name="Thomas D."/>
            <person name="Cuthill L.R."/>
            <person name="Aveiro Johannsen E.J."/>
            <person name="Thomas K."/>
            <person name="Ghosh A."/>
        </authorList>
    </citation>
    <scope>NUCLEOTIDE SEQUENCE [LARGE SCALE GENOMIC DNA]</scope>
    <source>
        <strain evidence="1 2">S-A1</strain>
    </source>
</reference>
<comment type="caution">
    <text evidence="1">The sequence shown here is derived from an EMBL/GenBank/DDBJ whole genome shotgun (WGS) entry which is preliminary data.</text>
</comment>
<accession>A0A4R5XZD9</accession>
<organism evidence="1 2">
    <name type="scientific">Arthrobacter nitrophenolicus</name>
    <dbReference type="NCBI Taxonomy" id="683150"/>
    <lineage>
        <taxon>Bacteria</taxon>
        <taxon>Bacillati</taxon>
        <taxon>Actinomycetota</taxon>
        <taxon>Actinomycetes</taxon>
        <taxon>Micrococcales</taxon>
        <taxon>Micrococcaceae</taxon>
        <taxon>Arthrobacter</taxon>
    </lineage>
</organism>